<dbReference type="PANTHER" id="PTHR42648:SF28">
    <property type="entry name" value="TRANSPOSON-ENCODED PROTEIN WITH RIBONUCLEASE H-LIKE AND RETROVIRUS ZINC FINGER-LIKE DOMAINS"/>
    <property type="match status" value="1"/>
</dbReference>
<reference evidence="2" key="1">
    <citation type="submission" date="2018-05" db="EMBL/GenBank/DDBJ databases">
        <title>Draft genome of Mucuna pruriens seed.</title>
        <authorList>
            <person name="Nnadi N.E."/>
            <person name="Vos R."/>
            <person name="Hasami M.H."/>
            <person name="Devisetty U.K."/>
            <person name="Aguiy J.C."/>
        </authorList>
    </citation>
    <scope>NUCLEOTIDE SEQUENCE [LARGE SCALE GENOMIC DNA]</scope>
    <source>
        <strain evidence="2">JCA_2017</strain>
    </source>
</reference>
<protein>
    <recommendedName>
        <fullName evidence="1">Retroviral polymerase SH3-like domain-containing protein</fullName>
    </recommendedName>
</protein>
<evidence type="ECO:0000313" key="2">
    <source>
        <dbReference type="EMBL" id="RDX90899.1"/>
    </source>
</evidence>
<gene>
    <name evidence="2" type="ORF">CR513_27189</name>
</gene>
<name>A0A371GK18_MUCPR</name>
<dbReference type="OrthoDB" id="1935865at2759"/>
<comment type="caution">
    <text evidence="2">The sequence shown here is derived from an EMBL/GenBank/DDBJ whole genome shotgun (WGS) entry which is preliminary data.</text>
</comment>
<dbReference type="InterPro" id="IPR039537">
    <property type="entry name" value="Retrotran_Ty1/copia-like"/>
</dbReference>
<proteinExistence type="predicted"/>
<dbReference type="Proteomes" id="UP000257109">
    <property type="component" value="Unassembled WGS sequence"/>
</dbReference>
<evidence type="ECO:0000259" key="1">
    <source>
        <dbReference type="Pfam" id="PF25597"/>
    </source>
</evidence>
<evidence type="ECO:0000313" key="3">
    <source>
        <dbReference type="Proteomes" id="UP000257109"/>
    </source>
</evidence>
<sequence>MVHGFPSIKPQKELCEGCLIRKQTINSIKSNIPTTKVLLEVVYSDVCGPMESVSLGGNHYFISFVDDFSRKFKAMVEKQYGQSIKVLRTNGVGRKPAVSHFWIFGSLCFKHVPDERRKKLDDKGQPMMFLGYDSTDAIQTIVLSKDVTVDKSKGWRWETITKNGKKQFRFIHVDLRELDNHMRVAKEGDMMHLVILAKTKPLSFE</sequence>
<feature type="domain" description="Retroviral polymerase SH3-like" evidence="1">
    <location>
        <begin position="106"/>
        <end position="160"/>
    </location>
</feature>
<dbReference type="Pfam" id="PF25597">
    <property type="entry name" value="SH3_retrovirus"/>
    <property type="match status" value="1"/>
</dbReference>
<accession>A0A371GK18</accession>
<dbReference type="AlphaFoldDB" id="A0A371GK18"/>
<dbReference type="EMBL" id="QJKJ01005256">
    <property type="protein sequence ID" value="RDX90899.1"/>
    <property type="molecule type" value="Genomic_DNA"/>
</dbReference>
<feature type="non-terminal residue" evidence="2">
    <location>
        <position position="1"/>
    </location>
</feature>
<organism evidence="2 3">
    <name type="scientific">Mucuna pruriens</name>
    <name type="common">Velvet bean</name>
    <name type="synonym">Dolichos pruriens</name>
    <dbReference type="NCBI Taxonomy" id="157652"/>
    <lineage>
        <taxon>Eukaryota</taxon>
        <taxon>Viridiplantae</taxon>
        <taxon>Streptophyta</taxon>
        <taxon>Embryophyta</taxon>
        <taxon>Tracheophyta</taxon>
        <taxon>Spermatophyta</taxon>
        <taxon>Magnoliopsida</taxon>
        <taxon>eudicotyledons</taxon>
        <taxon>Gunneridae</taxon>
        <taxon>Pentapetalae</taxon>
        <taxon>rosids</taxon>
        <taxon>fabids</taxon>
        <taxon>Fabales</taxon>
        <taxon>Fabaceae</taxon>
        <taxon>Papilionoideae</taxon>
        <taxon>50 kb inversion clade</taxon>
        <taxon>NPAAA clade</taxon>
        <taxon>indigoferoid/millettioid clade</taxon>
        <taxon>Phaseoleae</taxon>
        <taxon>Mucuna</taxon>
    </lineage>
</organism>
<dbReference type="STRING" id="157652.A0A371GK18"/>
<dbReference type="InterPro" id="IPR057670">
    <property type="entry name" value="SH3_retrovirus"/>
</dbReference>
<keyword evidence="3" id="KW-1185">Reference proteome</keyword>
<dbReference type="PANTHER" id="PTHR42648">
    <property type="entry name" value="TRANSPOSASE, PUTATIVE-RELATED"/>
    <property type="match status" value="1"/>
</dbReference>